<name>A0A239DLR3_9FLAO</name>
<protein>
    <submittedName>
        <fullName evidence="1">Uncharacterized protein</fullName>
    </submittedName>
</protein>
<evidence type="ECO:0000313" key="1">
    <source>
        <dbReference type="EMBL" id="SNS32613.1"/>
    </source>
</evidence>
<evidence type="ECO:0000313" key="2">
    <source>
        <dbReference type="Proteomes" id="UP000198379"/>
    </source>
</evidence>
<sequence length="156" mass="17497">MELYPITIILNFIFMKKSILKLTCLLSAFILIIGCSTDSTENSIEQEFTTAKQFGVQPNHNTPCIDNNLDTDGYCVGYISVEYEPGLSKPEKHAIRAPYCGIMIAIETCESNPNIEVWTIRGNPGCAKEPVLLPPTDPDLRQSYTHSAYHFRACEF</sequence>
<proteinExistence type="predicted"/>
<reference evidence="1 2" key="1">
    <citation type="submission" date="2017-06" db="EMBL/GenBank/DDBJ databases">
        <authorList>
            <person name="Kim H.J."/>
            <person name="Triplett B.A."/>
        </authorList>
    </citation>
    <scope>NUCLEOTIDE SEQUENCE [LARGE SCALE GENOMIC DNA]</scope>
    <source>
        <strain evidence="1 2">DSM 25597</strain>
    </source>
</reference>
<accession>A0A239DLR3</accession>
<organism evidence="1 2">
    <name type="scientific">Dokdonia pacifica</name>
    <dbReference type="NCBI Taxonomy" id="1627892"/>
    <lineage>
        <taxon>Bacteria</taxon>
        <taxon>Pseudomonadati</taxon>
        <taxon>Bacteroidota</taxon>
        <taxon>Flavobacteriia</taxon>
        <taxon>Flavobacteriales</taxon>
        <taxon>Flavobacteriaceae</taxon>
        <taxon>Dokdonia</taxon>
    </lineage>
</organism>
<keyword evidence="2" id="KW-1185">Reference proteome</keyword>
<dbReference type="Proteomes" id="UP000198379">
    <property type="component" value="Unassembled WGS sequence"/>
</dbReference>
<dbReference type="AlphaFoldDB" id="A0A239DLR3"/>
<dbReference type="EMBL" id="FZNY01000011">
    <property type="protein sequence ID" value="SNS32613.1"/>
    <property type="molecule type" value="Genomic_DNA"/>
</dbReference>
<gene>
    <name evidence="1" type="ORF">SAMN06265376_11153</name>
</gene>